<dbReference type="PROSITE" id="PS00595">
    <property type="entry name" value="AA_TRANSFER_CLASS_5"/>
    <property type="match status" value="1"/>
</dbReference>
<evidence type="ECO:0000256" key="2">
    <source>
        <dbReference type="ARBA" id="ARBA00010447"/>
    </source>
</evidence>
<dbReference type="InterPro" id="IPR015421">
    <property type="entry name" value="PyrdxlP-dep_Trfase_major"/>
</dbReference>
<dbReference type="Pfam" id="PF00266">
    <property type="entry name" value="Aminotran_5"/>
    <property type="match status" value="1"/>
</dbReference>
<gene>
    <name evidence="8" type="ORF">EPJ79_04030</name>
</gene>
<dbReference type="PIRSF" id="PIRSF005572">
    <property type="entry name" value="NifS"/>
    <property type="match status" value="1"/>
</dbReference>
<dbReference type="RefSeq" id="WP_147738531.1">
    <property type="nucleotide sequence ID" value="NZ_SAXU01000001.1"/>
</dbReference>
<dbReference type="SUPFAM" id="SSF53383">
    <property type="entry name" value="PLP-dependent transferases"/>
    <property type="match status" value="1"/>
</dbReference>
<dbReference type="PANTHER" id="PTHR43586">
    <property type="entry name" value="CYSTEINE DESULFURASE"/>
    <property type="match status" value="1"/>
</dbReference>
<dbReference type="InterPro" id="IPR020578">
    <property type="entry name" value="Aminotrans_V_PyrdxlP_BS"/>
</dbReference>
<evidence type="ECO:0000256" key="1">
    <source>
        <dbReference type="ARBA" id="ARBA00001933"/>
    </source>
</evidence>
<dbReference type="EC" id="2.8.1.7" evidence="3"/>
<dbReference type="GO" id="GO:0031071">
    <property type="term" value="F:cysteine desulfurase activity"/>
    <property type="evidence" value="ECO:0007669"/>
    <property type="project" value="UniProtKB-EC"/>
</dbReference>
<comment type="caution">
    <text evidence="8">The sequence shown here is derived from an EMBL/GenBank/DDBJ whole genome shotgun (WGS) entry which is preliminary data.</text>
</comment>
<evidence type="ECO:0000256" key="6">
    <source>
        <dbReference type="RuleBase" id="RU004504"/>
    </source>
</evidence>
<dbReference type="Gene3D" id="3.40.640.10">
    <property type="entry name" value="Type I PLP-dependent aspartate aminotransferase-like (Major domain)"/>
    <property type="match status" value="1"/>
</dbReference>
<accession>A0A5C8D4B6</accession>
<dbReference type="InterPro" id="IPR010969">
    <property type="entry name" value="Cys_dSase-rel_unknwn_funct"/>
</dbReference>
<name>A0A5C8D4B6_9SPIR</name>
<comment type="cofactor">
    <cofactor evidence="1 6">
        <name>pyridoxal 5'-phosphate</name>
        <dbReference type="ChEBI" id="CHEBI:597326"/>
    </cofactor>
</comment>
<sequence>MIYFDNAATTLKKPKEVAVAVYEAINNFSNASRGSYELSLNSERIILSARERLKKLFNADSPNCIAFTNNSTEALNIAIKGLINKNDHIITTSFEHNSVLRPIYEMENIGTEVTIIKADKRGIINYNEIENNIKENTKAIICAHASNVIGNILDISLIGKIAKKYKLIFILDASQTAGCVPIDIKNNFIDVLCFTGHKGLMGPQGTGGLCVRKDLYIKPLKTGGTGIKSYSKTHPKDMPTRLEAGTLNGHGIAGLNAALEFIENETIEKIMKHDRELSRYFYDSIKNIENIKFYGDYKTDNRVSIVALNIGEIDSSKISDILSNDYNIATRPGAHCAPLMHEALGTVNQGIARFSFSYFNTFEEIDKGIEAIKEISSKFKK</sequence>
<feature type="domain" description="Aminotransferase class V" evidence="7">
    <location>
        <begin position="2"/>
        <end position="367"/>
    </location>
</feature>
<reference evidence="8 9" key="1">
    <citation type="journal article" date="1992" name="Lakartidningen">
        <title>[Penicillin V and not amoxicillin is the first choice preparation in acute otitis].</title>
        <authorList>
            <person name="Kamme C."/>
            <person name="Lundgren K."/>
            <person name="Prellner K."/>
        </authorList>
    </citation>
    <scope>NUCLEOTIDE SEQUENCE [LARGE SCALE GENOMIC DNA]</scope>
    <source>
        <strain evidence="8 9">513A</strain>
    </source>
</reference>
<comment type="similarity">
    <text evidence="2">Belongs to the class-V pyridoxal-phosphate-dependent aminotransferase family. Csd subfamily.</text>
</comment>
<dbReference type="InterPro" id="IPR016454">
    <property type="entry name" value="Cysteine_dSase"/>
</dbReference>
<dbReference type="InterPro" id="IPR015422">
    <property type="entry name" value="PyrdxlP-dep_Trfase_small"/>
</dbReference>
<dbReference type="InterPro" id="IPR000192">
    <property type="entry name" value="Aminotrans_V_dom"/>
</dbReference>
<dbReference type="GO" id="GO:0008483">
    <property type="term" value="F:transaminase activity"/>
    <property type="evidence" value="ECO:0007669"/>
    <property type="project" value="UniProtKB-KW"/>
</dbReference>
<keyword evidence="8" id="KW-0032">Aminotransferase</keyword>
<protein>
    <recommendedName>
        <fullName evidence="3">cysteine desulfurase</fullName>
        <ecNumber evidence="3">2.8.1.7</ecNumber>
    </recommendedName>
</protein>
<comment type="catalytic activity">
    <reaction evidence="5">
        <text>(sulfur carrier)-H + L-cysteine = (sulfur carrier)-SH + L-alanine</text>
        <dbReference type="Rhea" id="RHEA:43892"/>
        <dbReference type="Rhea" id="RHEA-COMP:14737"/>
        <dbReference type="Rhea" id="RHEA-COMP:14739"/>
        <dbReference type="ChEBI" id="CHEBI:29917"/>
        <dbReference type="ChEBI" id="CHEBI:35235"/>
        <dbReference type="ChEBI" id="CHEBI:57972"/>
        <dbReference type="ChEBI" id="CHEBI:64428"/>
        <dbReference type="EC" id="2.8.1.7"/>
    </reaction>
</comment>
<dbReference type="PANTHER" id="PTHR43586:SF4">
    <property type="entry name" value="ISOPENICILLIN N EPIMERASE"/>
    <property type="match status" value="1"/>
</dbReference>
<dbReference type="Gene3D" id="3.90.1150.10">
    <property type="entry name" value="Aspartate Aminotransferase, domain 1"/>
    <property type="match status" value="1"/>
</dbReference>
<evidence type="ECO:0000256" key="4">
    <source>
        <dbReference type="ARBA" id="ARBA00022898"/>
    </source>
</evidence>
<dbReference type="InterPro" id="IPR015424">
    <property type="entry name" value="PyrdxlP-dep_Trfase"/>
</dbReference>
<evidence type="ECO:0000256" key="5">
    <source>
        <dbReference type="ARBA" id="ARBA00050776"/>
    </source>
</evidence>
<evidence type="ECO:0000256" key="3">
    <source>
        <dbReference type="ARBA" id="ARBA00012239"/>
    </source>
</evidence>
<dbReference type="AlphaFoldDB" id="A0A5C8D4B6"/>
<proteinExistence type="inferred from homology"/>
<dbReference type="NCBIfam" id="TIGR01977">
    <property type="entry name" value="am_tr_V_EF2568"/>
    <property type="match status" value="1"/>
</dbReference>
<dbReference type="EMBL" id="SAXU01000001">
    <property type="protein sequence ID" value="TXJ20327.1"/>
    <property type="molecule type" value="Genomic_DNA"/>
</dbReference>
<keyword evidence="8" id="KW-0808">Transferase</keyword>
<organism evidence="8 9">
    <name type="scientific">Brachyspira aalborgi</name>
    <dbReference type="NCBI Taxonomy" id="29522"/>
    <lineage>
        <taxon>Bacteria</taxon>
        <taxon>Pseudomonadati</taxon>
        <taxon>Spirochaetota</taxon>
        <taxon>Spirochaetia</taxon>
        <taxon>Brachyspirales</taxon>
        <taxon>Brachyspiraceae</taxon>
        <taxon>Brachyspira</taxon>
    </lineage>
</organism>
<keyword evidence="4" id="KW-0663">Pyridoxal phosphate</keyword>
<evidence type="ECO:0000259" key="7">
    <source>
        <dbReference type="Pfam" id="PF00266"/>
    </source>
</evidence>
<evidence type="ECO:0000313" key="8">
    <source>
        <dbReference type="EMBL" id="TXJ20327.1"/>
    </source>
</evidence>
<evidence type="ECO:0000313" key="9">
    <source>
        <dbReference type="Proteomes" id="UP000324638"/>
    </source>
</evidence>
<dbReference type="Proteomes" id="UP000324638">
    <property type="component" value="Unassembled WGS sequence"/>
</dbReference>